<dbReference type="EMBL" id="CP069029">
    <property type="protein sequence ID" value="QRC97272.1"/>
    <property type="molecule type" value="Genomic_DNA"/>
</dbReference>
<reference evidence="2" key="1">
    <citation type="journal article" date="2021" name="BMC Genomics">
        <title>Chromosome-level genome assembly and manually-curated proteome of model necrotroph Parastagonospora nodorum Sn15 reveals a genome-wide trove of candidate effector homologs, and redundancy of virulence-related functions within an accessory chromosome.</title>
        <authorList>
            <person name="Bertazzoni S."/>
            <person name="Jones D.A.B."/>
            <person name="Phan H.T."/>
            <person name="Tan K.-C."/>
            <person name="Hane J.K."/>
        </authorList>
    </citation>
    <scope>NUCLEOTIDE SEQUENCE [LARGE SCALE GENOMIC DNA]</scope>
    <source>
        <strain evidence="2">SN15 / ATCC MYA-4574 / FGSC 10173)</strain>
    </source>
</reference>
<evidence type="ECO:0000313" key="2">
    <source>
        <dbReference type="Proteomes" id="UP000663193"/>
    </source>
</evidence>
<protein>
    <submittedName>
        <fullName evidence="1">Uncharacterized protein</fullName>
    </submittedName>
</protein>
<gene>
    <name evidence="1" type="ORF">JI435_410400</name>
</gene>
<sequence length="57" mass="6510">MRHNSVHSYHDLTFSKTVLCPEEKVTRKMIVVAKRQKALHLPESRLVQLGVKVVIAS</sequence>
<organism evidence="1 2">
    <name type="scientific">Phaeosphaeria nodorum (strain SN15 / ATCC MYA-4574 / FGSC 10173)</name>
    <name type="common">Glume blotch fungus</name>
    <name type="synonym">Parastagonospora nodorum</name>
    <dbReference type="NCBI Taxonomy" id="321614"/>
    <lineage>
        <taxon>Eukaryota</taxon>
        <taxon>Fungi</taxon>
        <taxon>Dikarya</taxon>
        <taxon>Ascomycota</taxon>
        <taxon>Pezizomycotina</taxon>
        <taxon>Dothideomycetes</taxon>
        <taxon>Pleosporomycetidae</taxon>
        <taxon>Pleosporales</taxon>
        <taxon>Pleosporineae</taxon>
        <taxon>Phaeosphaeriaceae</taxon>
        <taxon>Parastagonospora</taxon>
    </lineage>
</organism>
<dbReference type="Proteomes" id="UP000663193">
    <property type="component" value="Chromosome 7"/>
</dbReference>
<keyword evidence="2" id="KW-1185">Reference proteome</keyword>
<proteinExistence type="predicted"/>
<evidence type="ECO:0000313" key="1">
    <source>
        <dbReference type="EMBL" id="QRC97272.1"/>
    </source>
</evidence>
<name>A0A7U2I2S0_PHANO</name>
<dbReference type="AlphaFoldDB" id="A0A7U2I2S0"/>
<dbReference type="VEuPathDB" id="FungiDB:JI435_410400"/>
<accession>A0A7U2I2S0</accession>